<organism evidence="3">
    <name type="scientific">Papilio xuthus</name>
    <name type="common">Asian swallowtail butterfly</name>
    <dbReference type="NCBI Taxonomy" id="66420"/>
    <lineage>
        <taxon>Eukaryota</taxon>
        <taxon>Metazoa</taxon>
        <taxon>Ecdysozoa</taxon>
        <taxon>Arthropoda</taxon>
        <taxon>Hexapoda</taxon>
        <taxon>Insecta</taxon>
        <taxon>Pterygota</taxon>
        <taxon>Neoptera</taxon>
        <taxon>Endopterygota</taxon>
        <taxon>Lepidoptera</taxon>
        <taxon>Glossata</taxon>
        <taxon>Ditrysia</taxon>
        <taxon>Papilionoidea</taxon>
        <taxon>Papilionidae</taxon>
        <taxon>Papilioninae</taxon>
        <taxon>Papilio</taxon>
    </lineage>
</organism>
<dbReference type="GO" id="GO:0005509">
    <property type="term" value="F:calcium ion binding"/>
    <property type="evidence" value="ECO:0007669"/>
    <property type="project" value="InterPro"/>
</dbReference>
<dbReference type="Gene3D" id="1.10.238.10">
    <property type="entry name" value="EF-hand"/>
    <property type="match status" value="1"/>
</dbReference>
<accession>A0AAJ7EJK2</accession>
<dbReference type="KEGG" id="pxu:106126600"/>
<dbReference type="RefSeq" id="XP_013179780.1">
    <property type="nucleotide sequence ID" value="XM_013324326.1"/>
</dbReference>
<sequence length="205" mass="23473">MNSLYKRRSLRTETSSHQPAVTMVSDFRKKKLLHLFNKFFDRDGSGSVDKKDFEQAAENISKLRGWKQGDAKYKETLDTLLKVWDGLQSVADANKDGEVTADEWVSMWEAYAKNPSSAYDWQNQYCKFIFQLEDASNDGAIDSEEFSTVYASFGLNKDEAVAAFQKMAKGKANVSWPEFQELWKEYFVTEDPNAPGNFIFGRSSF</sequence>
<dbReference type="Proteomes" id="UP000694872">
    <property type="component" value="Unplaced"/>
</dbReference>
<dbReference type="Pfam" id="PF13833">
    <property type="entry name" value="EF-hand_8"/>
    <property type="match status" value="1"/>
</dbReference>
<dbReference type="PROSITE" id="PS50222">
    <property type="entry name" value="EF_HAND_2"/>
    <property type="match status" value="2"/>
</dbReference>
<protein>
    <submittedName>
        <fullName evidence="3">Calexcitin-2-like</fullName>
    </submittedName>
</protein>
<dbReference type="SMART" id="SM00054">
    <property type="entry name" value="EFh"/>
    <property type="match status" value="3"/>
</dbReference>
<dbReference type="InterPro" id="IPR018247">
    <property type="entry name" value="EF_Hand_1_Ca_BS"/>
</dbReference>
<dbReference type="GeneID" id="106126600"/>
<proteinExistence type="predicted"/>
<feature type="domain" description="EF-hand" evidence="2">
    <location>
        <begin position="27"/>
        <end position="63"/>
    </location>
</feature>
<dbReference type="Pfam" id="PF13202">
    <property type="entry name" value="EF-hand_5"/>
    <property type="match status" value="2"/>
</dbReference>
<reference evidence="3" key="1">
    <citation type="submission" date="2025-08" db="UniProtKB">
        <authorList>
            <consortium name="RefSeq"/>
        </authorList>
    </citation>
    <scope>IDENTIFICATION</scope>
</reference>
<evidence type="ECO:0000256" key="1">
    <source>
        <dbReference type="ARBA" id="ARBA00022837"/>
    </source>
</evidence>
<dbReference type="InterPro" id="IPR011992">
    <property type="entry name" value="EF-hand-dom_pair"/>
</dbReference>
<gene>
    <name evidence="3" type="primary">LOC106126600</name>
</gene>
<feature type="domain" description="EF-hand" evidence="2">
    <location>
        <begin position="121"/>
        <end position="156"/>
    </location>
</feature>
<keyword evidence="1" id="KW-0106">Calcium</keyword>
<dbReference type="PROSITE" id="PS00018">
    <property type="entry name" value="EF_HAND_1"/>
    <property type="match status" value="3"/>
</dbReference>
<dbReference type="AlphaFoldDB" id="A0AAJ7EJK2"/>
<evidence type="ECO:0000313" key="3">
    <source>
        <dbReference type="RefSeq" id="XP_013179780.1"/>
    </source>
</evidence>
<name>A0AAJ7EJK2_PAPXU</name>
<dbReference type="SUPFAM" id="SSF47473">
    <property type="entry name" value="EF-hand"/>
    <property type="match status" value="1"/>
</dbReference>
<dbReference type="InterPro" id="IPR002048">
    <property type="entry name" value="EF_hand_dom"/>
</dbReference>
<evidence type="ECO:0000259" key="2">
    <source>
        <dbReference type="PROSITE" id="PS50222"/>
    </source>
</evidence>